<sequence>MATDQEQMMPDWQRDFPYRQDQARLVTRREFSRMLCLISAAMVTGSAYVVAKAYWPRTGVPAGRYRVCGKDELPAGGTRSFQLPGSSVPYILLHLEDGTFKAYEQKCTHLSCAVFYKTGTGKIECPCHNGWFDAATGEVIQGPPPRPLPALQVVEEGNDVFVMGPGTKAG</sequence>
<dbReference type="Proteomes" id="UP000316778">
    <property type="component" value="Unassembled WGS sequence"/>
</dbReference>
<comment type="caution">
    <text evidence="9">The sequence shown here is derived from an EMBL/GenBank/DDBJ whole genome shotgun (WGS) entry which is preliminary data.</text>
</comment>
<keyword evidence="1" id="KW-0001">2Fe-2S</keyword>
<evidence type="ECO:0000256" key="5">
    <source>
        <dbReference type="ARBA" id="ARBA00023157"/>
    </source>
</evidence>
<dbReference type="PROSITE" id="PS51296">
    <property type="entry name" value="RIESKE"/>
    <property type="match status" value="1"/>
</dbReference>
<feature type="transmembrane region" description="Helical" evidence="7">
    <location>
        <begin position="34"/>
        <end position="55"/>
    </location>
</feature>
<organism evidence="9 10">
    <name type="scientific">Chitinophaga japonensis</name>
    <name type="common">Flexibacter japonensis</name>
    <dbReference type="NCBI Taxonomy" id="104662"/>
    <lineage>
        <taxon>Bacteria</taxon>
        <taxon>Pseudomonadati</taxon>
        <taxon>Bacteroidota</taxon>
        <taxon>Chitinophagia</taxon>
        <taxon>Chitinophagales</taxon>
        <taxon>Chitinophagaceae</taxon>
        <taxon>Chitinophaga</taxon>
    </lineage>
</organism>
<dbReference type="InterPro" id="IPR005805">
    <property type="entry name" value="Rieske_Fe-S_prot_C"/>
</dbReference>
<keyword evidence="7" id="KW-0472">Membrane</keyword>
<dbReference type="Pfam" id="PF00355">
    <property type="entry name" value="Rieske"/>
    <property type="match status" value="1"/>
</dbReference>
<evidence type="ECO:0000256" key="2">
    <source>
        <dbReference type="ARBA" id="ARBA00022723"/>
    </source>
</evidence>
<keyword evidence="3" id="KW-0408">Iron</keyword>
<dbReference type="InterPro" id="IPR036922">
    <property type="entry name" value="Rieske_2Fe-2S_sf"/>
</dbReference>
<dbReference type="InterPro" id="IPR014349">
    <property type="entry name" value="Rieske_Fe-S_prot"/>
</dbReference>
<evidence type="ECO:0000313" key="10">
    <source>
        <dbReference type="Proteomes" id="UP000316778"/>
    </source>
</evidence>
<dbReference type="GO" id="GO:0046872">
    <property type="term" value="F:metal ion binding"/>
    <property type="evidence" value="ECO:0007669"/>
    <property type="project" value="UniProtKB-KW"/>
</dbReference>
<keyword evidence="2" id="KW-0479">Metal-binding</keyword>
<comment type="cofactor">
    <cofactor evidence="6">
        <name>[2Fe-2S] cluster</name>
        <dbReference type="ChEBI" id="CHEBI:190135"/>
    </cofactor>
</comment>
<proteinExistence type="predicted"/>
<evidence type="ECO:0000256" key="1">
    <source>
        <dbReference type="ARBA" id="ARBA00022714"/>
    </source>
</evidence>
<dbReference type="RefSeq" id="WP_145710140.1">
    <property type="nucleotide sequence ID" value="NZ_BAAAFY010000001.1"/>
</dbReference>
<protein>
    <submittedName>
        <fullName evidence="9">Nitrite reductase/ring-hydroxylating ferredoxin subunit</fullName>
    </submittedName>
</protein>
<feature type="domain" description="Rieske" evidence="8">
    <location>
        <begin position="65"/>
        <end position="162"/>
    </location>
</feature>
<reference evidence="9 10" key="1">
    <citation type="journal article" date="2013" name="Stand. Genomic Sci.">
        <title>Genomic Encyclopedia of Type Strains, Phase I: The one thousand microbial genomes (KMG-I) project.</title>
        <authorList>
            <person name="Kyrpides N.C."/>
            <person name="Woyke T."/>
            <person name="Eisen J.A."/>
            <person name="Garrity G."/>
            <person name="Lilburn T.G."/>
            <person name="Beck B.J."/>
            <person name="Whitman W.B."/>
            <person name="Hugenholtz P."/>
            <person name="Klenk H.P."/>
        </authorList>
    </citation>
    <scope>NUCLEOTIDE SEQUENCE [LARGE SCALE GENOMIC DNA]</scope>
    <source>
        <strain evidence="9 10">DSM 13484</strain>
    </source>
</reference>
<evidence type="ECO:0000256" key="6">
    <source>
        <dbReference type="ARBA" id="ARBA00034078"/>
    </source>
</evidence>
<dbReference type="EMBL" id="VLLG01000002">
    <property type="protein sequence ID" value="TWI90963.1"/>
    <property type="molecule type" value="Genomic_DNA"/>
</dbReference>
<evidence type="ECO:0000256" key="7">
    <source>
        <dbReference type="SAM" id="Phobius"/>
    </source>
</evidence>
<dbReference type="PRINTS" id="PR00162">
    <property type="entry name" value="RIESKE"/>
</dbReference>
<keyword evidence="7" id="KW-0812">Transmembrane</keyword>
<accession>A0A562TC52</accession>
<name>A0A562TC52_CHIJA</name>
<keyword evidence="7" id="KW-1133">Transmembrane helix</keyword>
<dbReference type="SUPFAM" id="SSF50022">
    <property type="entry name" value="ISP domain"/>
    <property type="match status" value="1"/>
</dbReference>
<dbReference type="PANTHER" id="PTHR10134">
    <property type="entry name" value="CYTOCHROME B-C1 COMPLEX SUBUNIT RIESKE, MITOCHONDRIAL"/>
    <property type="match status" value="1"/>
</dbReference>
<keyword evidence="5" id="KW-1015">Disulfide bond</keyword>
<dbReference type="InterPro" id="IPR017941">
    <property type="entry name" value="Rieske_2Fe-2S"/>
</dbReference>
<evidence type="ECO:0000256" key="3">
    <source>
        <dbReference type="ARBA" id="ARBA00023004"/>
    </source>
</evidence>
<evidence type="ECO:0000256" key="4">
    <source>
        <dbReference type="ARBA" id="ARBA00023014"/>
    </source>
</evidence>
<keyword evidence="4" id="KW-0411">Iron-sulfur</keyword>
<gene>
    <name evidence="9" type="ORF">LX66_0324</name>
</gene>
<evidence type="ECO:0000259" key="8">
    <source>
        <dbReference type="PROSITE" id="PS51296"/>
    </source>
</evidence>
<dbReference type="GO" id="GO:0016020">
    <property type="term" value="C:membrane"/>
    <property type="evidence" value="ECO:0007669"/>
    <property type="project" value="InterPro"/>
</dbReference>
<dbReference type="OrthoDB" id="9802613at2"/>
<evidence type="ECO:0000313" key="9">
    <source>
        <dbReference type="EMBL" id="TWI90963.1"/>
    </source>
</evidence>
<keyword evidence="10" id="KW-1185">Reference proteome</keyword>
<dbReference type="CDD" id="cd03467">
    <property type="entry name" value="Rieske"/>
    <property type="match status" value="1"/>
</dbReference>
<dbReference type="Gene3D" id="2.102.10.10">
    <property type="entry name" value="Rieske [2Fe-2S] iron-sulphur domain"/>
    <property type="match status" value="1"/>
</dbReference>
<dbReference type="GO" id="GO:0051537">
    <property type="term" value="F:2 iron, 2 sulfur cluster binding"/>
    <property type="evidence" value="ECO:0007669"/>
    <property type="project" value="UniProtKB-KW"/>
</dbReference>
<dbReference type="AlphaFoldDB" id="A0A562TC52"/>